<evidence type="ECO:0000256" key="1">
    <source>
        <dbReference type="SAM" id="MobiDB-lite"/>
    </source>
</evidence>
<evidence type="ECO:0000259" key="3">
    <source>
        <dbReference type="PROSITE" id="PS50948"/>
    </source>
</evidence>
<gene>
    <name evidence="4" type="ORF">FEQUK3_LOCUS4372</name>
</gene>
<evidence type="ECO:0000313" key="5">
    <source>
        <dbReference type="Proteomes" id="UP000693738"/>
    </source>
</evidence>
<feature type="signal peptide" evidence="2">
    <location>
        <begin position="1"/>
        <end position="21"/>
    </location>
</feature>
<evidence type="ECO:0000313" key="4">
    <source>
        <dbReference type="EMBL" id="CAG7558627.1"/>
    </source>
</evidence>
<dbReference type="AlphaFoldDB" id="A0A8J2ILB9"/>
<organism evidence="4 5">
    <name type="scientific">Fusarium equiseti</name>
    <name type="common">Fusarium scirpi</name>
    <dbReference type="NCBI Taxonomy" id="61235"/>
    <lineage>
        <taxon>Eukaryota</taxon>
        <taxon>Fungi</taxon>
        <taxon>Dikarya</taxon>
        <taxon>Ascomycota</taxon>
        <taxon>Pezizomycotina</taxon>
        <taxon>Sordariomycetes</taxon>
        <taxon>Hypocreomycetidae</taxon>
        <taxon>Hypocreales</taxon>
        <taxon>Nectriaceae</taxon>
        <taxon>Fusarium</taxon>
        <taxon>Fusarium incarnatum-equiseti species complex</taxon>
    </lineage>
</organism>
<proteinExistence type="predicted"/>
<comment type="caution">
    <text evidence="4">The sequence shown here is derived from an EMBL/GenBank/DDBJ whole genome shotgun (WGS) entry which is preliminary data.</text>
</comment>
<reference evidence="4" key="1">
    <citation type="submission" date="2021-05" db="EMBL/GenBank/DDBJ databases">
        <authorList>
            <person name="Khan N."/>
        </authorList>
    </citation>
    <scope>NUCLEOTIDE SEQUENCE</scope>
</reference>
<dbReference type="Proteomes" id="UP000693738">
    <property type="component" value="Unassembled WGS sequence"/>
</dbReference>
<feature type="domain" description="Apple" evidence="3">
    <location>
        <begin position="199"/>
        <end position="271"/>
    </location>
</feature>
<evidence type="ECO:0000256" key="2">
    <source>
        <dbReference type="SAM" id="SignalP"/>
    </source>
</evidence>
<protein>
    <recommendedName>
        <fullName evidence="3">Apple domain-containing protein</fullName>
    </recommendedName>
</protein>
<accession>A0A8J2ILB9</accession>
<feature type="compositionally biased region" description="Low complexity" evidence="1">
    <location>
        <begin position="91"/>
        <end position="178"/>
    </location>
</feature>
<keyword evidence="2" id="KW-0732">Signal</keyword>
<sequence length="277" mass="28399">MPSVNTFITALVAGLAIGVQAGPCRPHPPSSIVQSQVTTTTYAQSSTETSAAYSDIVSKSETEASISTTAVQVTSSEMAETEPVTTDEEATTTGSSATESTSIASDSLTTETTIESSQETTSSVPTTTQEPSTTLHTTTLVPSTSSEAEAAPPTTSSEQETTAALTTTSSEPTTTTSQAATTTSAAAISGCPAKSSLTCGLTGTFNASDGKFLRMISDSDLEECKAACSDDEGCKAIGITTVGQCELYDTTISDLGFQATDNWFSVYDACCFEGDDQ</sequence>
<dbReference type="PROSITE" id="PS50948">
    <property type="entry name" value="PAN"/>
    <property type="match status" value="1"/>
</dbReference>
<feature type="region of interest" description="Disordered" evidence="1">
    <location>
        <begin position="57"/>
        <end position="178"/>
    </location>
</feature>
<dbReference type="InterPro" id="IPR003609">
    <property type="entry name" value="Pan_app"/>
</dbReference>
<feature type="chain" id="PRO_5035254674" description="Apple domain-containing protein" evidence="2">
    <location>
        <begin position="22"/>
        <end position="277"/>
    </location>
</feature>
<feature type="compositionally biased region" description="Polar residues" evidence="1">
    <location>
        <begin position="57"/>
        <end position="78"/>
    </location>
</feature>
<name>A0A8J2ILB9_FUSEQ</name>
<dbReference type="EMBL" id="CAJSTJ010000125">
    <property type="protein sequence ID" value="CAG7558627.1"/>
    <property type="molecule type" value="Genomic_DNA"/>
</dbReference>